<sequence>MPDAPPVKKEQKPVFPLNRLESAFHDVESLSKTELHRHMKYFSKTPIKSFNEYPFYQQNINVNNETVYPRLVAALSEYRKTIAQSAKVDQKRFNTLKAAWLSYCHVVEAKEQQQLQKHSASATNLSALASQDPVSPSSRSTRHRKNHGDSVRSEAEFLEILADLERQSARDPSLRAKLTSATIPPMIYDPVERDEIRYQDTNNAVLDKAIPYQRLFTDGIDDFTKEEHESFCDAYLTAPKQFGKIAQRMGGLRTFNDCVMHYYRTKKQVDYKAMLAANIRAKRSSKKSKRKLVKRVSSEEEDQLSNAFISDVAASVPPSVKEEDVLPEVTPVAVPVSFTPPATEEPAAKWTVMETTLFQQLIMSYGTDFTKIAAALKQKRSVAAVREYFERVGSERGWIKLAASVDDKIRRGLPVALPPKHVQNYVSHQQPQLDTSSNKRKRAPEESSAASVVQSQPPRKVSVAAVEKKSKEDGDSVIVKVSMPQGMVAAVAAAAAKQSATEATDVKGKEEVPVAKPELVVAKPKASNASTSVGSVPATVVAPEPIKSVVLEVFESKTPSTPTEPAPALNGSPVADTKLEVKPSPVQASESVVSTPIVSAPEPKPASPISKLNISGKPEPVSIPIAAATSFSELVGSPMMTPLPPLTVGTAKTVPSINQMQSPAPVLTSAPVSVPTSTGVLEADESMAAAAAALGSLANVSFVRPRQAPQYAPTQQPYSRNLQSSQPPMQQQPPLQQQYHQPTPLSELLKFSLVSDQATSSTLNPLGGIHGGSGSIGASGSITGGISGDNAQVSGTQASTGFDPTHLGLTRESSERFQARSHQQQQQSHQRR</sequence>
<feature type="compositionally biased region" description="Polar residues" evidence="1">
    <location>
        <begin position="789"/>
        <end position="802"/>
    </location>
</feature>
<evidence type="ECO:0000259" key="2">
    <source>
        <dbReference type="PROSITE" id="PS51293"/>
    </source>
</evidence>
<dbReference type="PANTHER" id="PTHR13992">
    <property type="entry name" value="NUCLEAR RECEPTOR CO-REPRESSOR RELATED NCOR"/>
    <property type="match status" value="1"/>
</dbReference>
<dbReference type="Gene3D" id="1.20.58.1880">
    <property type="match status" value="1"/>
</dbReference>
<feature type="region of interest" description="Disordered" evidence="1">
    <location>
        <begin position="780"/>
        <end position="832"/>
    </location>
</feature>
<evidence type="ECO:0000313" key="3">
    <source>
        <dbReference type="EMBL" id="KAF5100784.1"/>
    </source>
</evidence>
<gene>
    <name evidence="3" type="ORF">DV451_002398</name>
</gene>
<dbReference type="InterPro" id="IPR009057">
    <property type="entry name" value="Homeodomain-like_sf"/>
</dbReference>
<feature type="compositionally biased region" description="Polar residues" evidence="1">
    <location>
        <begin position="448"/>
        <end position="457"/>
    </location>
</feature>
<dbReference type="AlphaFoldDB" id="A0A9P5G661"/>
<dbReference type="GO" id="GO:0006357">
    <property type="term" value="P:regulation of transcription by RNA polymerase II"/>
    <property type="evidence" value="ECO:0007669"/>
    <property type="project" value="TreeGrafter"/>
</dbReference>
<protein>
    <recommendedName>
        <fullName evidence="2">SANT domain-containing protein</fullName>
    </recommendedName>
</protein>
<feature type="compositionally biased region" description="Low complexity" evidence="1">
    <location>
        <begin position="820"/>
        <end position="832"/>
    </location>
</feature>
<reference evidence="3" key="1">
    <citation type="journal article" date="2020" name="Front. Microbiol.">
        <title>Phenotypic and Genetic Characterization of the Cheese Ripening Yeast Geotrichum candidum.</title>
        <authorList>
            <person name="Perkins V."/>
            <person name="Vignola S."/>
            <person name="Lessard M.H."/>
            <person name="Plante P.L."/>
            <person name="Corbeil J."/>
            <person name="Dugat-Bony E."/>
            <person name="Frenette M."/>
            <person name="Labrie S."/>
        </authorList>
    </citation>
    <scope>NUCLEOTIDE SEQUENCE</scope>
    <source>
        <strain evidence="3">LMA-70</strain>
    </source>
</reference>
<dbReference type="EMBL" id="QQZK01000043">
    <property type="protein sequence ID" value="KAF5100784.1"/>
    <property type="molecule type" value="Genomic_DNA"/>
</dbReference>
<dbReference type="SMART" id="SM00717">
    <property type="entry name" value="SANT"/>
    <property type="match status" value="2"/>
</dbReference>
<dbReference type="SUPFAM" id="SSF46689">
    <property type="entry name" value="Homeodomain-like"/>
    <property type="match status" value="2"/>
</dbReference>
<dbReference type="PROSITE" id="PS51293">
    <property type="entry name" value="SANT"/>
    <property type="match status" value="1"/>
</dbReference>
<proteinExistence type="predicted"/>
<accession>A0A9P5G661</accession>
<dbReference type="InterPro" id="IPR051571">
    <property type="entry name" value="N-CoR_corepressor"/>
</dbReference>
<dbReference type="PANTHER" id="PTHR13992:SF39">
    <property type="entry name" value="SMRTER, ISOFORM G"/>
    <property type="match status" value="1"/>
</dbReference>
<dbReference type="CDD" id="cd00167">
    <property type="entry name" value="SANT"/>
    <property type="match status" value="1"/>
</dbReference>
<dbReference type="InterPro" id="IPR017884">
    <property type="entry name" value="SANT_dom"/>
</dbReference>
<feature type="compositionally biased region" description="Polar residues" evidence="1">
    <location>
        <begin position="586"/>
        <end position="597"/>
    </location>
</feature>
<dbReference type="Gene3D" id="1.10.10.60">
    <property type="entry name" value="Homeodomain-like"/>
    <property type="match status" value="1"/>
</dbReference>
<name>A0A9P5G661_GEOCN</name>
<organism evidence="3 4">
    <name type="scientific">Geotrichum candidum</name>
    <name type="common">Oospora lactis</name>
    <name type="synonym">Dipodascus geotrichum</name>
    <dbReference type="NCBI Taxonomy" id="1173061"/>
    <lineage>
        <taxon>Eukaryota</taxon>
        <taxon>Fungi</taxon>
        <taxon>Dikarya</taxon>
        <taxon>Ascomycota</taxon>
        <taxon>Saccharomycotina</taxon>
        <taxon>Dipodascomycetes</taxon>
        <taxon>Dipodascales</taxon>
        <taxon>Dipodascaceae</taxon>
        <taxon>Geotrichum</taxon>
    </lineage>
</organism>
<feature type="region of interest" description="Disordered" evidence="1">
    <location>
        <begin position="708"/>
        <end position="740"/>
    </location>
</feature>
<evidence type="ECO:0000313" key="4">
    <source>
        <dbReference type="Proteomes" id="UP000750522"/>
    </source>
</evidence>
<feature type="domain" description="SANT" evidence="2">
    <location>
        <begin position="218"/>
        <end position="270"/>
    </location>
</feature>
<feature type="region of interest" description="Disordered" evidence="1">
    <location>
        <begin position="557"/>
        <end position="614"/>
    </location>
</feature>
<comment type="caution">
    <text evidence="3">The sequence shown here is derived from an EMBL/GenBank/DDBJ whole genome shotgun (WGS) entry which is preliminary data.</text>
</comment>
<dbReference type="Pfam" id="PF00249">
    <property type="entry name" value="Myb_DNA-binding"/>
    <property type="match status" value="2"/>
</dbReference>
<feature type="region of interest" description="Disordered" evidence="1">
    <location>
        <begin position="421"/>
        <end position="468"/>
    </location>
</feature>
<dbReference type="InterPro" id="IPR001005">
    <property type="entry name" value="SANT/Myb"/>
</dbReference>
<feature type="compositionally biased region" description="Polar residues" evidence="1">
    <location>
        <begin position="424"/>
        <end position="436"/>
    </location>
</feature>
<dbReference type="Proteomes" id="UP000750522">
    <property type="component" value="Unassembled WGS sequence"/>
</dbReference>
<feature type="compositionally biased region" description="Low complexity" evidence="1">
    <location>
        <begin position="119"/>
        <end position="130"/>
    </location>
</feature>
<dbReference type="GO" id="GO:0034967">
    <property type="term" value="C:Set3 complex"/>
    <property type="evidence" value="ECO:0007669"/>
    <property type="project" value="TreeGrafter"/>
</dbReference>
<evidence type="ECO:0000256" key="1">
    <source>
        <dbReference type="SAM" id="MobiDB-lite"/>
    </source>
</evidence>
<reference evidence="3" key="2">
    <citation type="submission" date="2020-01" db="EMBL/GenBank/DDBJ databases">
        <authorList>
            <person name="Perkins V."/>
            <person name="Lessard M.-H."/>
            <person name="Dugat-Bony E."/>
            <person name="Frenette M."/>
            <person name="Labrie S."/>
        </authorList>
    </citation>
    <scope>NUCLEOTIDE SEQUENCE</scope>
    <source>
        <strain evidence="3">LMA-70</strain>
    </source>
</reference>
<feature type="region of interest" description="Disordered" evidence="1">
    <location>
        <begin position="115"/>
        <end position="151"/>
    </location>
</feature>